<name>A0A915L1X6_ROMCU</name>
<sequence length="95" mass="10285">MVLCAKPQLPSQAVMLPNYVHFQTTDQPHTITLATPHYPAHGTLEFAPATTFATYGITIGPPNIGSAFDAMAWSQSTIATTHAHIQVLFMPQGQH</sequence>
<dbReference type="Proteomes" id="UP000887565">
    <property type="component" value="Unplaced"/>
</dbReference>
<protein>
    <submittedName>
        <fullName evidence="2">Uncharacterized protein</fullName>
    </submittedName>
</protein>
<dbReference type="AlphaFoldDB" id="A0A915L1X6"/>
<proteinExistence type="predicted"/>
<evidence type="ECO:0000313" key="1">
    <source>
        <dbReference type="Proteomes" id="UP000887565"/>
    </source>
</evidence>
<reference evidence="2" key="1">
    <citation type="submission" date="2022-11" db="UniProtKB">
        <authorList>
            <consortium name="WormBaseParasite"/>
        </authorList>
    </citation>
    <scope>IDENTIFICATION</scope>
</reference>
<keyword evidence="1" id="KW-1185">Reference proteome</keyword>
<evidence type="ECO:0000313" key="2">
    <source>
        <dbReference type="WBParaSite" id="nRc.2.0.1.t44476-RA"/>
    </source>
</evidence>
<organism evidence="1 2">
    <name type="scientific">Romanomermis culicivorax</name>
    <name type="common">Nematode worm</name>
    <dbReference type="NCBI Taxonomy" id="13658"/>
    <lineage>
        <taxon>Eukaryota</taxon>
        <taxon>Metazoa</taxon>
        <taxon>Ecdysozoa</taxon>
        <taxon>Nematoda</taxon>
        <taxon>Enoplea</taxon>
        <taxon>Dorylaimia</taxon>
        <taxon>Mermithida</taxon>
        <taxon>Mermithoidea</taxon>
        <taxon>Mermithidae</taxon>
        <taxon>Romanomermis</taxon>
    </lineage>
</organism>
<dbReference type="WBParaSite" id="nRc.2.0.1.t44476-RA">
    <property type="protein sequence ID" value="nRc.2.0.1.t44476-RA"/>
    <property type="gene ID" value="nRc.2.0.1.g44476"/>
</dbReference>
<accession>A0A915L1X6</accession>